<evidence type="ECO:0000313" key="3">
    <source>
        <dbReference type="Proteomes" id="UP000565745"/>
    </source>
</evidence>
<dbReference type="RefSeq" id="WP_025054596.1">
    <property type="nucleotide sequence ID" value="NZ_JACIFU010000001.1"/>
</dbReference>
<keyword evidence="1" id="KW-1133">Transmembrane helix</keyword>
<organism evidence="2 3">
    <name type="scientific">Sulfitobacter noctilucicola</name>
    <dbReference type="NCBI Taxonomy" id="1342301"/>
    <lineage>
        <taxon>Bacteria</taxon>
        <taxon>Pseudomonadati</taxon>
        <taxon>Pseudomonadota</taxon>
        <taxon>Alphaproteobacteria</taxon>
        <taxon>Rhodobacterales</taxon>
        <taxon>Roseobacteraceae</taxon>
        <taxon>Sulfitobacter</taxon>
    </lineage>
</organism>
<sequence length="148" mass="16185">MDRLTAPDISWGPSRAVFLRRVAITGGATFVALAIVGLIFCYAFALPVSWVFLVALTLTAGFVLEDAFRWRSARSDRWQMSEGYLIHEGPDGIAQVPLSEIVDVKTQFGSRVIVKLRSGQQMAIRYLPFPKATADQIAAARGPDRGSA</sequence>
<comment type="caution">
    <text evidence="2">The sequence shown here is derived from an EMBL/GenBank/DDBJ whole genome shotgun (WGS) entry which is preliminary data.</text>
</comment>
<dbReference type="OrthoDB" id="7726282at2"/>
<evidence type="ECO:0000313" key="2">
    <source>
        <dbReference type="EMBL" id="MBB4173364.1"/>
    </source>
</evidence>
<evidence type="ECO:0000256" key="1">
    <source>
        <dbReference type="SAM" id="Phobius"/>
    </source>
</evidence>
<protein>
    <recommendedName>
        <fullName evidence="4">PH domain-containing protein</fullName>
    </recommendedName>
</protein>
<evidence type="ECO:0008006" key="4">
    <source>
        <dbReference type="Google" id="ProtNLM"/>
    </source>
</evidence>
<keyword evidence="1" id="KW-0812">Transmembrane</keyword>
<dbReference type="Proteomes" id="UP000565745">
    <property type="component" value="Unassembled WGS sequence"/>
</dbReference>
<gene>
    <name evidence="2" type="ORF">GGR93_001125</name>
</gene>
<proteinExistence type="predicted"/>
<name>A0A7W6Q3R2_9RHOB</name>
<keyword evidence="3" id="KW-1185">Reference proteome</keyword>
<feature type="transmembrane region" description="Helical" evidence="1">
    <location>
        <begin position="51"/>
        <end position="68"/>
    </location>
</feature>
<dbReference type="EMBL" id="JACIFU010000001">
    <property type="protein sequence ID" value="MBB4173364.1"/>
    <property type="molecule type" value="Genomic_DNA"/>
</dbReference>
<reference evidence="2 3" key="1">
    <citation type="submission" date="2020-08" db="EMBL/GenBank/DDBJ databases">
        <title>Genomic Encyclopedia of Type Strains, Phase IV (KMG-IV): sequencing the most valuable type-strain genomes for metagenomic binning, comparative biology and taxonomic classification.</title>
        <authorList>
            <person name="Goeker M."/>
        </authorList>
    </citation>
    <scope>NUCLEOTIDE SEQUENCE [LARGE SCALE GENOMIC DNA]</scope>
    <source>
        <strain evidence="2 3">DSM 101015</strain>
    </source>
</reference>
<accession>A0A7W6Q3R2</accession>
<keyword evidence="1" id="KW-0472">Membrane</keyword>
<dbReference type="AlphaFoldDB" id="A0A7W6Q3R2"/>
<feature type="transmembrane region" description="Helical" evidence="1">
    <location>
        <begin position="21"/>
        <end position="45"/>
    </location>
</feature>